<comment type="catalytic activity">
    <reaction evidence="1 8">
        <text>malonyl-[ACP] + S-adenosyl-L-methionine = malonyl-[ACP] methyl ester + S-adenosyl-L-homocysteine</text>
        <dbReference type="Rhea" id="RHEA:17105"/>
        <dbReference type="Rhea" id="RHEA-COMP:9623"/>
        <dbReference type="Rhea" id="RHEA-COMP:9954"/>
        <dbReference type="ChEBI" id="CHEBI:57856"/>
        <dbReference type="ChEBI" id="CHEBI:59789"/>
        <dbReference type="ChEBI" id="CHEBI:78449"/>
        <dbReference type="ChEBI" id="CHEBI:78845"/>
        <dbReference type="EC" id="2.1.1.197"/>
    </reaction>
</comment>
<dbReference type="Pfam" id="PF08241">
    <property type="entry name" value="Methyltransf_11"/>
    <property type="match status" value="1"/>
</dbReference>
<evidence type="ECO:0000256" key="8">
    <source>
        <dbReference type="HAMAP-Rule" id="MF_00835"/>
    </source>
</evidence>
<evidence type="ECO:0000256" key="5">
    <source>
        <dbReference type="ARBA" id="ARBA00022679"/>
    </source>
</evidence>
<dbReference type="InterPro" id="IPR029063">
    <property type="entry name" value="SAM-dependent_MTases_sf"/>
</dbReference>
<evidence type="ECO:0000256" key="4">
    <source>
        <dbReference type="ARBA" id="ARBA00022603"/>
    </source>
</evidence>
<dbReference type="Gene3D" id="3.40.50.150">
    <property type="entry name" value="Vaccinia Virus protein VP39"/>
    <property type="match status" value="1"/>
</dbReference>
<keyword evidence="11" id="KW-1185">Reference proteome</keyword>
<dbReference type="SUPFAM" id="SSF53335">
    <property type="entry name" value="S-adenosyl-L-methionine-dependent methyltransferases"/>
    <property type="match status" value="1"/>
</dbReference>
<evidence type="ECO:0000256" key="2">
    <source>
        <dbReference type="ARBA" id="ARBA00004746"/>
    </source>
</evidence>
<name>A0ABV2CLP1_9RHOO</name>
<evidence type="ECO:0000256" key="7">
    <source>
        <dbReference type="ARBA" id="ARBA00022756"/>
    </source>
</evidence>
<evidence type="ECO:0000256" key="6">
    <source>
        <dbReference type="ARBA" id="ARBA00022691"/>
    </source>
</evidence>
<keyword evidence="5 8" id="KW-0808">Transferase</keyword>
<evidence type="ECO:0000313" key="11">
    <source>
        <dbReference type="Proteomes" id="UP001548590"/>
    </source>
</evidence>
<comment type="function">
    <text evidence="8">Converts the free carboxyl group of a malonyl-thioester to its methyl ester by transfer of a methyl group from S-adenosyl-L-methionine (SAM). It allows to synthesize pimeloyl-ACP via the fatty acid synthetic pathway.</text>
</comment>
<gene>
    <name evidence="8" type="primary">bioC</name>
    <name evidence="10" type="ORF">ABVT11_03180</name>
</gene>
<dbReference type="GO" id="GO:0008168">
    <property type="term" value="F:methyltransferase activity"/>
    <property type="evidence" value="ECO:0007669"/>
    <property type="project" value="UniProtKB-KW"/>
</dbReference>
<dbReference type="HAMAP" id="MF_00835">
    <property type="entry name" value="BioC"/>
    <property type="match status" value="1"/>
</dbReference>
<dbReference type="EMBL" id="JBEWLZ010000001">
    <property type="protein sequence ID" value="MET1488818.1"/>
    <property type="molecule type" value="Genomic_DNA"/>
</dbReference>
<organism evidence="10 11">
    <name type="scientific">Uliginosibacterium paludis</name>
    <dbReference type="NCBI Taxonomy" id="1615952"/>
    <lineage>
        <taxon>Bacteria</taxon>
        <taxon>Pseudomonadati</taxon>
        <taxon>Pseudomonadota</taxon>
        <taxon>Betaproteobacteria</taxon>
        <taxon>Rhodocyclales</taxon>
        <taxon>Zoogloeaceae</taxon>
        <taxon>Uliginosibacterium</taxon>
    </lineage>
</organism>
<dbReference type="CDD" id="cd02440">
    <property type="entry name" value="AdoMet_MTases"/>
    <property type="match status" value="1"/>
</dbReference>
<evidence type="ECO:0000256" key="1">
    <source>
        <dbReference type="ARBA" id="ARBA00000852"/>
    </source>
</evidence>
<comment type="similarity">
    <text evidence="8">Belongs to the methyltransferase superfamily.</text>
</comment>
<dbReference type="GO" id="GO:0032259">
    <property type="term" value="P:methylation"/>
    <property type="evidence" value="ECO:0007669"/>
    <property type="project" value="UniProtKB-KW"/>
</dbReference>
<keyword evidence="6 8" id="KW-0949">S-adenosyl-L-methionine</keyword>
<accession>A0ABV2CLP1</accession>
<dbReference type="RefSeq" id="WP_345927269.1">
    <property type="nucleotide sequence ID" value="NZ_JBDIVF010000003.1"/>
</dbReference>
<comment type="pathway">
    <text evidence="2 8">Cofactor biosynthesis; biotin biosynthesis.</text>
</comment>
<feature type="domain" description="Methyltransferase type 11" evidence="9">
    <location>
        <begin position="44"/>
        <end position="129"/>
    </location>
</feature>
<evidence type="ECO:0000313" key="10">
    <source>
        <dbReference type="EMBL" id="MET1488818.1"/>
    </source>
</evidence>
<dbReference type="InterPro" id="IPR013216">
    <property type="entry name" value="Methyltransf_11"/>
</dbReference>
<sequence>MTAEKKRIRDAFSAAAQTYDGVAAVQRRIARRLASHVPPSAAILDAGAGTGFLAACLRERLPEAVILHLDAALGMCRQGRQPVVCADLEALPLAADCIDLYCSSLAWQWTRPAQAAQEAFRVLGPGGTLRVATLGPDTLQELRSAFRSVDDAPHVRSFDTLHVHQQALERAGFGQIRIERHLEQTHSEGLRQILHELRALGAHSLAQRRPGMLGRQAWLKLQATYEAFRQPEGLPASYDVLILEAIKP</sequence>
<comment type="caution">
    <text evidence="10">The sequence shown here is derived from an EMBL/GenBank/DDBJ whole genome shotgun (WGS) entry which is preliminary data.</text>
</comment>
<evidence type="ECO:0000259" key="9">
    <source>
        <dbReference type="Pfam" id="PF08241"/>
    </source>
</evidence>
<dbReference type="PANTHER" id="PTHR13090">
    <property type="entry name" value="ARGININE-HYDROXYLASE NDUFAF5, MITOCHONDRIAL"/>
    <property type="match status" value="1"/>
</dbReference>
<dbReference type="InterPro" id="IPR011814">
    <property type="entry name" value="BioC"/>
</dbReference>
<proteinExistence type="inferred from homology"/>
<dbReference type="EC" id="2.1.1.197" evidence="3 8"/>
<dbReference type="PANTHER" id="PTHR13090:SF1">
    <property type="entry name" value="ARGININE-HYDROXYLASE NDUFAF5, MITOCHONDRIAL"/>
    <property type="match status" value="1"/>
</dbReference>
<dbReference type="Proteomes" id="UP001548590">
    <property type="component" value="Unassembled WGS sequence"/>
</dbReference>
<keyword evidence="7 8" id="KW-0093">Biotin biosynthesis</keyword>
<keyword evidence="4 8" id="KW-0489">Methyltransferase</keyword>
<reference evidence="10 11" key="1">
    <citation type="submission" date="2024-07" db="EMBL/GenBank/DDBJ databases">
        <title>Uliginosibacterium paludis KCTC:42655.</title>
        <authorList>
            <person name="Kim M.K."/>
        </authorList>
    </citation>
    <scope>NUCLEOTIDE SEQUENCE [LARGE SCALE GENOMIC DNA]</scope>
    <source>
        <strain evidence="10 11">KCTC 42655</strain>
    </source>
</reference>
<dbReference type="InterPro" id="IPR050602">
    <property type="entry name" value="Malonyl-ACP_OMT"/>
</dbReference>
<protein>
    <recommendedName>
        <fullName evidence="3 8">Malonyl-[acyl-carrier protein] O-methyltransferase</fullName>
        <shortName evidence="8">Malonyl-ACP O-methyltransferase</shortName>
        <ecNumber evidence="3 8">2.1.1.197</ecNumber>
    </recommendedName>
    <alternativeName>
        <fullName evidence="8">Biotin synthesis protein BioC</fullName>
    </alternativeName>
</protein>
<evidence type="ECO:0000256" key="3">
    <source>
        <dbReference type="ARBA" id="ARBA00012327"/>
    </source>
</evidence>